<evidence type="ECO:0000259" key="6">
    <source>
        <dbReference type="PROSITE" id="PS50262"/>
    </source>
</evidence>
<gene>
    <name evidence="7" type="ORF">CUNI_LOCUS3620</name>
</gene>
<dbReference type="PROSITE" id="PS50262">
    <property type="entry name" value="G_PROTEIN_RECEP_F1_2"/>
    <property type="match status" value="1"/>
</dbReference>
<evidence type="ECO:0000256" key="1">
    <source>
        <dbReference type="ARBA" id="ARBA00004370"/>
    </source>
</evidence>
<feature type="transmembrane region" description="Helical" evidence="5">
    <location>
        <begin position="180"/>
        <end position="200"/>
    </location>
</feature>
<feature type="transmembrane region" description="Helical" evidence="5">
    <location>
        <begin position="97"/>
        <end position="114"/>
    </location>
</feature>
<dbReference type="SUPFAM" id="SSF81321">
    <property type="entry name" value="Family A G protein-coupled receptor-like"/>
    <property type="match status" value="1"/>
</dbReference>
<evidence type="ECO:0000313" key="7">
    <source>
        <dbReference type="EMBL" id="CAG5118062.1"/>
    </source>
</evidence>
<protein>
    <recommendedName>
        <fullName evidence="6">G-protein coupled receptors family 1 profile domain-containing protein</fullName>
    </recommendedName>
</protein>
<evidence type="ECO:0000256" key="3">
    <source>
        <dbReference type="ARBA" id="ARBA00022989"/>
    </source>
</evidence>
<sequence>MAAGSMAELVSMTITASQQTPSADWNNPRLVLEIPDSSLEESLQFVENISRRTYVEDVHFVLKAIVGPIICLFGLMGNTLSILTWRRPGMSSSTGRYLTGQAIANICFLLMFLLCDSLQLWCPSVKQAVVYGAFFSYFGFPMFYFSVICSIWFTVGLTVDRYIMVCWITKAKKFCNESRATFGMVVTALCSFIINIPHFASFTPIYQGHGEGDNNSTEVTAPGAAFAPTTFTTGPGGQAYEFWVHCIFIILGPWVTIFFMNIMIITKLSQANKRMADKKTSHSLKKSKESENQITRLLLTVTFTFLIFMGLTCVVQCLITNTPPGADVLALSASLSFSVTGVLLNSSLNFLLYCMSGRRFRMELLKMFGLVSVDSQSSSNTDTTSSNISTKPVSTISTQFTSKDV</sequence>
<feature type="transmembrane region" description="Helical" evidence="5">
    <location>
        <begin position="60"/>
        <end position="85"/>
    </location>
</feature>
<comment type="caution">
    <text evidence="7">The sequence shown here is derived from an EMBL/GenBank/DDBJ whole genome shotgun (WGS) entry which is preliminary data.</text>
</comment>
<name>A0A8S3YRE5_9EUPU</name>
<evidence type="ECO:0000256" key="4">
    <source>
        <dbReference type="ARBA" id="ARBA00023136"/>
    </source>
</evidence>
<keyword evidence="4 5" id="KW-0472">Membrane</keyword>
<dbReference type="AlphaFoldDB" id="A0A8S3YRE5"/>
<dbReference type="GO" id="GO:0004930">
    <property type="term" value="F:G protein-coupled receptor activity"/>
    <property type="evidence" value="ECO:0007669"/>
    <property type="project" value="InterPro"/>
</dbReference>
<dbReference type="CDD" id="cd14978">
    <property type="entry name" value="7tmA_FMRFamide_R-like"/>
    <property type="match status" value="1"/>
</dbReference>
<dbReference type="InterPro" id="IPR000276">
    <property type="entry name" value="GPCR_Rhodpsn"/>
</dbReference>
<keyword evidence="3 5" id="KW-1133">Transmembrane helix</keyword>
<dbReference type="PANTHER" id="PTHR46641">
    <property type="entry name" value="FMRFAMIDE RECEPTOR-RELATED"/>
    <property type="match status" value="1"/>
</dbReference>
<dbReference type="OrthoDB" id="10011262at2759"/>
<feature type="transmembrane region" description="Helical" evidence="5">
    <location>
        <begin position="328"/>
        <end position="352"/>
    </location>
</feature>
<dbReference type="Proteomes" id="UP000678393">
    <property type="component" value="Unassembled WGS sequence"/>
</dbReference>
<feature type="transmembrane region" description="Helical" evidence="5">
    <location>
        <begin position="297"/>
        <end position="322"/>
    </location>
</feature>
<reference evidence="7" key="1">
    <citation type="submission" date="2021-04" db="EMBL/GenBank/DDBJ databases">
        <authorList>
            <consortium name="Molecular Ecology Group"/>
        </authorList>
    </citation>
    <scope>NUCLEOTIDE SEQUENCE</scope>
</reference>
<evidence type="ECO:0000313" key="8">
    <source>
        <dbReference type="Proteomes" id="UP000678393"/>
    </source>
</evidence>
<dbReference type="PANTHER" id="PTHR46641:SF2">
    <property type="entry name" value="FMRFAMIDE RECEPTOR"/>
    <property type="match status" value="1"/>
</dbReference>
<dbReference type="GO" id="GO:0016020">
    <property type="term" value="C:membrane"/>
    <property type="evidence" value="ECO:0007669"/>
    <property type="project" value="UniProtKB-SubCell"/>
</dbReference>
<evidence type="ECO:0000256" key="2">
    <source>
        <dbReference type="ARBA" id="ARBA00022692"/>
    </source>
</evidence>
<feature type="domain" description="G-protein coupled receptors family 1 profile" evidence="6">
    <location>
        <begin position="77"/>
        <end position="353"/>
    </location>
</feature>
<dbReference type="InterPro" id="IPR052954">
    <property type="entry name" value="GPCR-Ligand_Int"/>
</dbReference>
<proteinExistence type="predicted"/>
<dbReference type="EMBL" id="CAJHNH020000494">
    <property type="protein sequence ID" value="CAG5118062.1"/>
    <property type="molecule type" value="Genomic_DNA"/>
</dbReference>
<accession>A0A8S3YRE5</accession>
<keyword evidence="2 5" id="KW-0812">Transmembrane</keyword>
<organism evidence="7 8">
    <name type="scientific">Candidula unifasciata</name>
    <dbReference type="NCBI Taxonomy" id="100452"/>
    <lineage>
        <taxon>Eukaryota</taxon>
        <taxon>Metazoa</taxon>
        <taxon>Spiralia</taxon>
        <taxon>Lophotrochozoa</taxon>
        <taxon>Mollusca</taxon>
        <taxon>Gastropoda</taxon>
        <taxon>Heterobranchia</taxon>
        <taxon>Euthyneura</taxon>
        <taxon>Panpulmonata</taxon>
        <taxon>Eupulmonata</taxon>
        <taxon>Stylommatophora</taxon>
        <taxon>Helicina</taxon>
        <taxon>Helicoidea</taxon>
        <taxon>Geomitridae</taxon>
        <taxon>Candidula</taxon>
    </lineage>
</organism>
<keyword evidence="8" id="KW-1185">Reference proteome</keyword>
<feature type="transmembrane region" description="Helical" evidence="5">
    <location>
        <begin position="134"/>
        <end position="159"/>
    </location>
</feature>
<dbReference type="Pfam" id="PF00001">
    <property type="entry name" value="7tm_1"/>
    <property type="match status" value="1"/>
</dbReference>
<dbReference type="PRINTS" id="PR00237">
    <property type="entry name" value="GPCRRHODOPSN"/>
</dbReference>
<evidence type="ECO:0000256" key="5">
    <source>
        <dbReference type="SAM" id="Phobius"/>
    </source>
</evidence>
<dbReference type="Gene3D" id="1.20.1070.10">
    <property type="entry name" value="Rhodopsin 7-helix transmembrane proteins"/>
    <property type="match status" value="1"/>
</dbReference>
<feature type="transmembrane region" description="Helical" evidence="5">
    <location>
        <begin position="242"/>
        <end position="265"/>
    </location>
</feature>
<dbReference type="InterPro" id="IPR017452">
    <property type="entry name" value="GPCR_Rhodpsn_7TM"/>
</dbReference>
<comment type="subcellular location">
    <subcellularLocation>
        <location evidence="1">Membrane</location>
    </subcellularLocation>
</comment>